<evidence type="ECO:0000256" key="5">
    <source>
        <dbReference type="ARBA" id="ARBA00022842"/>
    </source>
</evidence>
<dbReference type="InterPro" id="IPR004568">
    <property type="entry name" value="Ppantetheine-prot_Trfase_dom"/>
</dbReference>
<keyword evidence="10" id="KW-1185">Reference proteome</keyword>
<dbReference type="GO" id="GO:0006633">
    <property type="term" value="P:fatty acid biosynthetic process"/>
    <property type="evidence" value="ECO:0007669"/>
    <property type="project" value="UniProtKB-KW"/>
</dbReference>
<dbReference type="GO" id="GO:0000287">
    <property type="term" value="F:magnesium ion binding"/>
    <property type="evidence" value="ECO:0007669"/>
    <property type="project" value="InterPro"/>
</dbReference>
<evidence type="ECO:0000256" key="1">
    <source>
        <dbReference type="ARBA" id="ARBA00022516"/>
    </source>
</evidence>
<sequence length="110" mass="12702">MVGIDIEQTKRFELMLKKFDKKTLHRIFSQKELDYCFSKKFPHIHLCGKFCAKEAFFKATNLKIPLNKIEVLNDKNGAVQIYVEDKKFNADVSISHTSEYAVAIVLCKAT</sequence>
<keyword evidence="6" id="KW-0443">Lipid metabolism</keyword>
<proteinExistence type="predicted"/>
<evidence type="ECO:0000256" key="7">
    <source>
        <dbReference type="ARBA" id="ARBA00023160"/>
    </source>
</evidence>
<keyword evidence="5" id="KW-0460">Magnesium</keyword>
<organism evidence="9 10">
    <name type="scientific">Desulfurella multipotens</name>
    <dbReference type="NCBI Taxonomy" id="79269"/>
    <lineage>
        <taxon>Bacteria</taxon>
        <taxon>Pseudomonadati</taxon>
        <taxon>Campylobacterota</taxon>
        <taxon>Desulfurellia</taxon>
        <taxon>Desulfurellales</taxon>
        <taxon>Desulfurellaceae</taxon>
        <taxon>Desulfurella</taxon>
    </lineage>
</organism>
<dbReference type="SUPFAM" id="SSF56214">
    <property type="entry name" value="4'-phosphopantetheinyl transferase"/>
    <property type="match status" value="1"/>
</dbReference>
<dbReference type="Gene3D" id="3.90.470.20">
    <property type="entry name" value="4'-phosphopantetheinyl transferase domain"/>
    <property type="match status" value="1"/>
</dbReference>
<keyword evidence="7" id="KW-0275">Fatty acid biosynthesis</keyword>
<evidence type="ECO:0000313" key="9">
    <source>
        <dbReference type="EMBL" id="SDC40019.1"/>
    </source>
</evidence>
<evidence type="ECO:0000256" key="6">
    <source>
        <dbReference type="ARBA" id="ARBA00023098"/>
    </source>
</evidence>
<name>A0A1G6L9M1_9BACT</name>
<dbReference type="Pfam" id="PF01648">
    <property type="entry name" value="ACPS"/>
    <property type="match status" value="1"/>
</dbReference>
<reference evidence="10" key="1">
    <citation type="submission" date="2016-10" db="EMBL/GenBank/DDBJ databases">
        <authorList>
            <person name="Varghese N."/>
            <person name="Submissions S."/>
        </authorList>
    </citation>
    <scope>NUCLEOTIDE SEQUENCE [LARGE SCALE GENOMIC DNA]</scope>
    <source>
        <strain evidence="10">DSM 8415</strain>
    </source>
</reference>
<dbReference type="GO" id="GO:0008897">
    <property type="term" value="F:holo-[acyl-carrier-protein] synthase activity"/>
    <property type="evidence" value="ECO:0007669"/>
    <property type="project" value="InterPro"/>
</dbReference>
<dbReference type="InterPro" id="IPR037143">
    <property type="entry name" value="4-PPantetheinyl_Trfase_dom_sf"/>
</dbReference>
<evidence type="ECO:0000256" key="2">
    <source>
        <dbReference type="ARBA" id="ARBA00022679"/>
    </source>
</evidence>
<dbReference type="NCBIfam" id="TIGR00556">
    <property type="entry name" value="pantethn_trn"/>
    <property type="match status" value="1"/>
</dbReference>
<dbReference type="OrthoDB" id="517356at2"/>
<evidence type="ECO:0000256" key="4">
    <source>
        <dbReference type="ARBA" id="ARBA00022832"/>
    </source>
</evidence>
<dbReference type="EMBL" id="FMYU01000005">
    <property type="protein sequence ID" value="SDC40019.1"/>
    <property type="molecule type" value="Genomic_DNA"/>
</dbReference>
<evidence type="ECO:0000313" key="10">
    <source>
        <dbReference type="Proteomes" id="UP000199411"/>
    </source>
</evidence>
<keyword evidence="2" id="KW-0808">Transferase</keyword>
<dbReference type="InterPro" id="IPR008278">
    <property type="entry name" value="4-PPantetheinyl_Trfase_dom"/>
</dbReference>
<feature type="domain" description="4'-phosphopantetheinyl transferase" evidence="8">
    <location>
        <begin position="2"/>
        <end position="105"/>
    </location>
</feature>
<keyword evidence="4" id="KW-0276">Fatty acid metabolism</keyword>
<dbReference type="NCBIfam" id="TIGR00516">
    <property type="entry name" value="acpS"/>
    <property type="match status" value="1"/>
</dbReference>
<dbReference type="InterPro" id="IPR002582">
    <property type="entry name" value="ACPS"/>
</dbReference>
<protein>
    <submittedName>
        <fullName evidence="9">Holo-[acyl-carrier protein] synthase</fullName>
    </submittedName>
</protein>
<keyword evidence="1" id="KW-0444">Lipid biosynthesis</keyword>
<evidence type="ECO:0000259" key="8">
    <source>
        <dbReference type="Pfam" id="PF01648"/>
    </source>
</evidence>
<dbReference type="Proteomes" id="UP000199411">
    <property type="component" value="Unassembled WGS sequence"/>
</dbReference>
<dbReference type="RefSeq" id="WP_092128257.1">
    <property type="nucleotide sequence ID" value="NZ_FMYU01000005.1"/>
</dbReference>
<dbReference type="AlphaFoldDB" id="A0A1G6L9M1"/>
<evidence type="ECO:0000256" key="3">
    <source>
        <dbReference type="ARBA" id="ARBA00022723"/>
    </source>
</evidence>
<accession>A0A1G6L9M1</accession>
<gene>
    <name evidence="9" type="ORF">SAMN05660835_00757</name>
</gene>
<keyword evidence="3" id="KW-0479">Metal-binding</keyword>